<evidence type="ECO:0000313" key="3">
    <source>
        <dbReference type="WBParaSite" id="Hba_18412"/>
    </source>
</evidence>
<accession>A0A1I7XM75</accession>
<dbReference type="Proteomes" id="UP000095283">
    <property type="component" value="Unplaced"/>
</dbReference>
<organism evidence="2 3">
    <name type="scientific">Heterorhabditis bacteriophora</name>
    <name type="common">Entomopathogenic nematode worm</name>
    <dbReference type="NCBI Taxonomy" id="37862"/>
    <lineage>
        <taxon>Eukaryota</taxon>
        <taxon>Metazoa</taxon>
        <taxon>Ecdysozoa</taxon>
        <taxon>Nematoda</taxon>
        <taxon>Chromadorea</taxon>
        <taxon>Rhabditida</taxon>
        <taxon>Rhabditina</taxon>
        <taxon>Rhabditomorpha</taxon>
        <taxon>Strongyloidea</taxon>
        <taxon>Heterorhabditidae</taxon>
        <taxon>Heterorhabditis</taxon>
    </lineage>
</organism>
<sequence>MSLFKCFIILLSVEAKAGISSREYLLDEDIRRFLYNECRVGRNGIPCYHDGGKEQRMNFECMVIHIPRCYKVSSTININTSTILNFLCIFKIVFFTKCVLRNLAKFLPYNLGILLCIKRHTIIFQLHYCCLGPHCSMECDPINSWPEHLSLFRNYETHVPIVMKMAAPLFDSSVQFLKDWPETMVSPATEHLFKEYRRQLMLFHDTILTLIRESAPEYK</sequence>
<reference evidence="3" key="1">
    <citation type="submission" date="2016-11" db="UniProtKB">
        <authorList>
            <consortium name="WormBaseParasite"/>
        </authorList>
    </citation>
    <scope>IDENTIFICATION</scope>
</reference>
<evidence type="ECO:0000313" key="2">
    <source>
        <dbReference type="Proteomes" id="UP000095283"/>
    </source>
</evidence>
<feature type="signal peptide" evidence="1">
    <location>
        <begin position="1"/>
        <end position="18"/>
    </location>
</feature>
<keyword evidence="1" id="KW-0732">Signal</keyword>
<dbReference type="AlphaFoldDB" id="A0A1I7XM75"/>
<keyword evidence="2" id="KW-1185">Reference proteome</keyword>
<proteinExistence type="predicted"/>
<dbReference type="WBParaSite" id="Hba_18412">
    <property type="protein sequence ID" value="Hba_18412"/>
    <property type="gene ID" value="Hba_18412"/>
</dbReference>
<feature type="chain" id="PRO_5009311279" evidence="1">
    <location>
        <begin position="19"/>
        <end position="219"/>
    </location>
</feature>
<name>A0A1I7XM75_HETBA</name>
<evidence type="ECO:0000256" key="1">
    <source>
        <dbReference type="SAM" id="SignalP"/>
    </source>
</evidence>
<protein>
    <submittedName>
        <fullName evidence="3">Uncharacterized protein</fullName>
    </submittedName>
</protein>